<evidence type="ECO:0000313" key="1">
    <source>
        <dbReference type="EMBL" id="SNS49010.1"/>
    </source>
</evidence>
<dbReference type="InterPro" id="IPR037175">
    <property type="entry name" value="KFase_sf"/>
</dbReference>
<dbReference type="PANTHER" id="PTHR34861">
    <property type="match status" value="1"/>
</dbReference>
<dbReference type="OrthoDB" id="7067800at2"/>
<sequence length="338" mass="36292">MTSKRWVRRPPGSNWGDFGPDDQLGRLNLIGPAQRLAAMREVTEGITFSLSLPLDVPRQPALNPRRQPPRLQPAMHHGAPYFSYALGQIVPGATDVVSDDSVTLFPQYSTQWDALAHVCQQFDADGDGVAEAVGYNGFSVAGDAPQTLADYRGAQALSVASAAAHGVQGRGVLIDAHRRFGQVRHAVGYDDLMRLLEDDGVEIRSGDILCLHTGFARLAASLATTDDHALLRTSCAVLDGTDARLLQWITDSGIAAIAADNYAVEERRQALPPGAQGALLPLHEHCLFKLGLPLGEMWHLSELAEWLARHGRHAFLLTAPPLHLPGAVGSPANPIATV</sequence>
<dbReference type="PANTHER" id="PTHR34861:SF11">
    <property type="entry name" value="CYCLASE"/>
    <property type="match status" value="1"/>
</dbReference>
<gene>
    <name evidence="1" type="ORF">SAMN06265795_10353</name>
</gene>
<evidence type="ECO:0000313" key="2">
    <source>
        <dbReference type="Proteomes" id="UP000198284"/>
    </source>
</evidence>
<reference evidence="1 2" key="1">
    <citation type="submission" date="2017-06" db="EMBL/GenBank/DDBJ databases">
        <authorList>
            <person name="Kim H.J."/>
            <person name="Triplett B.A."/>
        </authorList>
    </citation>
    <scope>NUCLEOTIDE SEQUENCE [LARGE SCALE GENOMIC DNA]</scope>
    <source>
        <strain evidence="1 2">U15</strain>
    </source>
</reference>
<dbReference type="EMBL" id="FZOT01000003">
    <property type="protein sequence ID" value="SNS49010.1"/>
    <property type="molecule type" value="Genomic_DNA"/>
</dbReference>
<dbReference type="Pfam" id="PF04199">
    <property type="entry name" value="Cyclase"/>
    <property type="match status" value="1"/>
</dbReference>
<keyword evidence="2" id="KW-1185">Reference proteome</keyword>
<dbReference type="GO" id="GO:0004061">
    <property type="term" value="F:arylformamidase activity"/>
    <property type="evidence" value="ECO:0007669"/>
    <property type="project" value="InterPro"/>
</dbReference>
<dbReference type="GO" id="GO:0019441">
    <property type="term" value="P:L-tryptophan catabolic process to kynurenine"/>
    <property type="evidence" value="ECO:0007669"/>
    <property type="project" value="InterPro"/>
</dbReference>
<dbReference type="RefSeq" id="WP_089398571.1">
    <property type="nucleotide sequence ID" value="NZ_FZOT01000003.1"/>
</dbReference>
<dbReference type="SUPFAM" id="SSF102198">
    <property type="entry name" value="Putative cyclase"/>
    <property type="match status" value="1"/>
</dbReference>
<accession>A0A239EW72</accession>
<protein>
    <submittedName>
        <fullName evidence="1">Putative cyclase</fullName>
    </submittedName>
</protein>
<dbReference type="AlphaFoldDB" id="A0A239EW72"/>
<dbReference type="Gene3D" id="3.50.30.50">
    <property type="entry name" value="Putative cyclase"/>
    <property type="match status" value="1"/>
</dbReference>
<dbReference type="Proteomes" id="UP000198284">
    <property type="component" value="Unassembled WGS sequence"/>
</dbReference>
<proteinExistence type="predicted"/>
<organism evidence="1 2">
    <name type="scientific">Noviherbaspirillum humi</name>
    <dbReference type="NCBI Taxonomy" id="1688639"/>
    <lineage>
        <taxon>Bacteria</taxon>
        <taxon>Pseudomonadati</taxon>
        <taxon>Pseudomonadota</taxon>
        <taxon>Betaproteobacteria</taxon>
        <taxon>Burkholderiales</taxon>
        <taxon>Oxalobacteraceae</taxon>
        <taxon>Noviherbaspirillum</taxon>
    </lineage>
</organism>
<name>A0A239EW72_9BURK</name>
<dbReference type="InterPro" id="IPR007325">
    <property type="entry name" value="KFase/CYL"/>
</dbReference>